<dbReference type="AlphaFoldDB" id="A0A9D1IIR5"/>
<dbReference type="Gene3D" id="2.20.28.160">
    <property type="match status" value="1"/>
</dbReference>
<proteinExistence type="predicted"/>
<keyword evidence="1" id="KW-1133">Transmembrane helix</keyword>
<evidence type="ECO:0000313" key="2">
    <source>
        <dbReference type="EMBL" id="HIU36569.1"/>
    </source>
</evidence>
<evidence type="ECO:0000313" key="3">
    <source>
        <dbReference type="Proteomes" id="UP000824071"/>
    </source>
</evidence>
<dbReference type="Proteomes" id="UP000824071">
    <property type="component" value="Unassembled WGS sequence"/>
</dbReference>
<keyword evidence="1" id="KW-0812">Transmembrane</keyword>
<comment type="caution">
    <text evidence="2">The sequence shown here is derived from an EMBL/GenBank/DDBJ whole genome shotgun (WGS) entry which is preliminary data.</text>
</comment>
<dbReference type="CDD" id="cd20335">
    <property type="entry name" value="BRcat_RBR"/>
    <property type="match status" value="1"/>
</dbReference>
<organism evidence="2 3">
    <name type="scientific">Candidatus Fimenecus excrementigallinarum</name>
    <dbReference type="NCBI Taxonomy" id="2840816"/>
    <lineage>
        <taxon>Bacteria</taxon>
        <taxon>Bacillati</taxon>
        <taxon>Bacillota</taxon>
        <taxon>Clostridia</taxon>
        <taxon>Candidatus Fimenecus</taxon>
    </lineage>
</organism>
<feature type="transmembrane region" description="Helical" evidence="1">
    <location>
        <begin position="47"/>
        <end position="64"/>
    </location>
</feature>
<feature type="transmembrane region" description="Helical" evidence="1">
    <location>
        <begin position="21"/>
        <end position="41"/>
    </location>
</feature>
<accession>A0A9D1IIR5</accession>
<name>A0A9D1IIR5_9FIRM</name>
<evidence type="ECO:0000256" key="1">
    <source>
        <dbReference type="SAM" id="Phobius"/>
    </source>
</evidence>
<reference evidence="2" key="2">
    <citation type="journal article" date="2021" name="PeerJ">
        <title>Extensive microbial diversity within the chicken gut microbiome revealed by metagenomics and culture.</title>
        <authorList>
            <person name="Gilroy R."/>
            <person name="Ravi A."/>
            <person name="Getino M."/>
            <person name="Pursley I."/>
            <person name="Horton D.L."/>
            <person name="Alikhan N.F."/>
            <person name="Baker D."/>
            <person name="Gharbi K."/>
            <person name="Hall N."/>
            <person name="Watson M."/>
            <person name="Adriaenssens E.M."/>
            <person name="Foster-Nyarko E."/>
            <person name="Jarju S."/>
            <person name="Secka A."/>
            <person name="Antonio M."/>
            <person name="Oren A."/>
            <person name="Chaudhuri R.R."/>
            <person name="La Ragione R."/>
            <person name="Hildebrand F."/>
            <person name="Pallen M.J."/>
        </authorList>
    </citation>
    <scope>NUCLEOTIDE SEQUENCE</scope>
    <source>
        <strain evidence="2">ChiGjej1B1-19959</strain>
    </source>
</reference>
<gene>
    <name evidence="2" type="ORF">IAC53_08205</name>
</gene>
<reference evidence="2" key="1">
    <citation type="submission" date="2020-10" db="EMBL/GenBank/DDBJ databases">
        <authorList>
            <person name="Gilroy R."/>
        </authorList>
    </citation>
    <scope>NUCLEOTIDE SEQUENCE</scope>
    <source>
        <strain evidence="2">ChiGjej1B1-19959</strain>
    </source>
</reference>
<keyword evidence="1" id="KW-0472">Membrane</keyword>
<dbReference type="EMBL" id="DVMW01000046">
    <property type="protein sequence ID" value="HIU36569.1"/>
    <property type="molecule type" value="Genomic_DNA"/>
</dbReference>
<protein>
    <submittedName>
        <fullName evidence="2">Uncharacterized protein</fullName>
    </submittedName>
</protein>
<sequence>MNGFREKLYRFLSGRYGLRALGDPMQFLIYAVYLVLVLVQFFTRLRIISLFELALIGITLFRVLSRNIPAREREAQKVYALFLKLRDAWRFRGARAEERRQKRAVQKERRRDKEHIYRECPNCGATLRLPRKKGKHTVRCPRCGVDFGVKC</sequence>